<evidence type="ECO:0000256" key="2">
    <source>
        <dbReference type="ARBA" id="ARBA00022741"/>
    </source>
</evidence>
<dbReference type="STRING" id="1218507.JF74_03960"/>
<dbReference type="PANTHER" id="PTHR43585">
    <property type="entry name" value="FUMIPYRROLE BIOSYNTHESIS PROTEIN C"/>
    <property type="match status" value="1"/>
</dbReference>
<dbReference type="Pfam" id="PF13535">
    <property type="entry name" value="ATP-grasp_4"/>
    <property type="match status" value="1"/>
</dbReference>
<dbReference type="PATRIC" id="fig|1218507.3.peg.563"/>
<dbReference type="AlphaFoldDB" id="A0A0F4LGC3"/>
<dbReference type="RefSeq" id="WP_046324367.1">
    <property type="nucleotide sequence ID" value="NZ_JBHTMT010000008.1"/>
</dbReference>
<dbReference type="HOGENOM" id="CLU_029016_6_3_9"/>
<evidence type="ECO:0000256" key="4">
    <source>
        <dbReference type="PROSITE-ProRule" id="PRU00409"/>
    </source>
</evidence>
<reference evidence="6 7" key="1">
    <citation type="submission" date="2015-01" db="EMBL/GenBank/DDBJ databases">
        <title>Comparative genomics of the lactic acid bacteria isolated from the honey bee gut.</title>
        <authorList>
            <person name="Ellegaard K.M."/>
            <person name="Tamarit D."/>
            <person name="Javelind E."/>
            <person name="Olofsson T."/>
            <person name="Andersson S.G."/>
            <person name="Vasquez A."/>
        </authorList>
    </citation>
    <scope>NUCLEOTIDE SEQUENCE [LARGE SCALE GENOMIC DNA]</scope>
    <source>
        <strain evidence="6 7">Hma8</strain>
    </source>
</reference>
<gene>
    <name evidence="6" type="ORF">JF74_03960</name>
</gene>
<evidence type="ECO:0000256" key="3">
    <source>
        <dbReference type="ARBA" id="ARBA00022840"/>
    </source>
</evidence>
<dbReference type="OrthoDB" id="24041at2"/>
<protein>
    <recommendedName>
        <fullName evidence="5">ATP-grasp domain-containing protein</fullName>
    </recommendedName>
</protein>
<dbReference type="Proteomes" id="UP000033531">
    <property type="component" value="Unassembled WGS sequence"/>
</dbReference>
<dbReference type="PROSITE" id="PS50975">
    <property type="entry name" value="ATP_GRASP"/>
    <property type="match status" value="1"/>
</dbReference>
<dbReference type="GO" id="GO:0046872">
    <property type="term" value="F:metal ion binding"/>
    <property type="evidence" value="ECO:0007669"/>
    <property type="project" value="InterPro"/>
</dbReference>
<dbReference type="InterPro" id="IPR052032">
    <property type="entry name" value="ATP-dep_AA_Ligase"/>
</dbReference>
<dbReference type="SUPFAM" id="SSF56059">
    <property type="entry name" value="Glutathione synthetase ATP-binding domain-like"/>
    <property type="match status" value="1"/>
</dbReference>
<sequence>MKRALVIGGFRSYHIKLKERGYIIDIIKEKHKIKSDDSNLYNLIIGINEKDYLNRNFIENISSFLDKNNYDLIYNYSEKGQEFTAVLCKILNFPYHSFSTVKAVNNKFVMREKMCGTEYDNIEYKLLHCKNDILSLSKTCDWILKPLNSWGSTDILKYSPRNFKISDLDNLKFPILAEEFINGQEYSVEAFVHKNNIEILSITKKFIDKITFVEIGHTVRESLDIETMHKIEGFLRVVFNRLGIESGITHTEFKLVNDKIFLIETHIRMGGDNISEAISLATGVNVDDLIIDESIDKQLPNFCPQKNIPVSIWFALPKKVGYLKKAEFKCSKTANILDEDILISSGTFLPKLHSSFERVAVVLATGTNREDSLDNARKRVKELVTTIEKK</sequence>
<keyword evidence="1" id="KW-0436">Ligase</keyword>
<evidence type="ECO:0000313" key="7">
    <source>
        <dbReference type="Proteomes" id="UP000033531"/>
    </source>
</evidence>
<dbReference type="EMBL" id="JXLI01000008">
    <property type="protein sequence ID" value="KJY57373.1"/>
    <property type="molecule type" value="Genomic_DNA"/>
</dbReference>
<proteinExistence type="predicted"/>
<keyword evidence="2 4" id="KW-0547">Nucleotide-binding</keyword>
<keyword evidence="3 4" id="KW-0067">ATP-binding</keyword>
<evidence type="ECO:0000313" key="6">
    <source>
        <dbReference type="EMBL" id="KJY57373.1"/>
    </source>
</evidence>
<evidence type="ECO:0000259" key="5">
    <source>
        <dbReference type="PROSITE" id="PS50975"/>
    </source>
</evidence>
<dbReference type="InterPro" id="IPR011761">
    <property type="entry name" value="ATP-grasp"/>
</dbReference>
<dbReference type="Gene3D" id="3.30.470.20">
    <property type="entry name" value="ATP-grasp fold, B domain"/>
    <property type="match status" value="1"/>
</dbReference>
<dbReference type="GO" id="GO:0005524">
    <property type="term" value="F:ATP binding"/>
    <property type="evidence" value="ECO:0007669"/>
    <property type="project" value="UniProtKB-UniRule"/>
</dbReference>
<name>A0A0F4LGC3_9LACO</name>
<evidence type="ECO:0000256" key="1">
    <source>
        <dbReference type="ARBA" id="ARBA00022598"/>
    </source>
</evidence>
<dbReference type="PANTHER" id="PTHR43585:SF2">
    <property type="entry name" value="ATP-GRASP ENZYME FSQD"/>
    <property type="match status" value="1"/>
</dbReference>
<organism evidence="6 7">
    <name type="scientific">Lactobacillus melliventris</name>
    <dbReference type="NCBI Taxonomy" id="1218507"/>
    <lineage>
        <taxon>Bacteria</taxon>
        <taxon>Bacillati</taxon>
        <taxon>Bacillota</taxon>
        <taxon>Bacilli</taxon>
        <taxon>Lactobacillales</taxon>
        <taxon>Lactobacillaceae</taxon>
        <taxon>Lactobacillus</taxon>
    </lineage>
</organism>
<accession>A0A0F4LGC3</accession>
<dbReference type="GO" id="GO:0016874">
    <property type="term" value="F:ligase activity"/>
    <property type="evidence" value="ECO:0007669"/>
    <property type="project" value="UniProtKB-KW"/>
</dbReference>
<feature type="domain" description="ATP-grasp" evidence="5">
    <location>
        <begin position="111"/>
        <end position="295"/>
    </location>
</feature>
<comment type="caution">
    <text evidence="6">The sequence shown here is derived from an EMBL/GenBank/DDBJ whole genome shotgun (WGS) entry which is preliminary data.</text>
</comment>